<dbReference type="PROSITE" id="PS50053">
    <property type="entry name" value="UBIQUITIN_2"/>
    <property type="match status" value="5"/>
</dbReference>
<dbReference type="EMBL" id="VDCV01000004">
    <property type="protein sequence ID" value="KAB5560946.1"/>
    <property type="molecule type" value="Genomic_DNA"/>
</dbReference>
<feature type="domain" description="Ubiquitin-like" evidence="2">
    <location>
        <begin position="239"/>
        <end position="308"/>
    </location>
</feature>
<keyword evidence="4" id="KW-1185">Reference proteome</keyword>
<feature type="domain" description="Ubiquitin-like" evidence="2">
    <location>
        <begin position="15"/>
        <end position="88"/>
    </location>
</feature>
<dbReference type="CDD" id="cd17039">
    <property type="entry name" value="Ubl_ubiquitin_like"/>
    <property type="match status" value="3"/>
</dbReference>
<dbReference type="SMART" id="SM00213">
    <property type="entry name" value="UBQ"/>
    <property type="match status" value="5"/>
</dbReference>
<evidence type="ECO:0000313" key="4">
    <source>
        <dbReference type="Proteomes" id="UP000326939"/>
    </source>
</evidence>
<dbReference type="PRINTS" id="PR00348">
    <property type="entry name" value="UBIQUITIN"/>
</dbReference>
<dbReference type="SUPFAM" id="SSF54236">
    <property type="entry name" value="Ubiquitin-like"/>
    <property type="match status" value="5"/>
</dbReference>
<feature type="domain" description="Ubiquitin-like" evidence="2">
    <location>
        <begin position="91"/>
        <end position="159"/>
    </location>
</feature>
<dbReference type="GO" id="GO:0003729">
    <property type="term" value="F:mRNA binding"/>
    <property type="evidence" value="ECO:0007669"/>
    <property type="project" value="UniProtKB-ARBA"/>
</dbReference>
<feature type="domain" description="Ubiquitin-like" evidence="2">
    <location>
        <begin position="166"/>
        <end position="234"/>
    </location>
</feature>
<name>A0A5N5N3Y1_9ROSI</name>
<evidence type="ECO:0000259" key="2">
    <source>
        <dbReference type="PROSITE" id="PS50053"/>
    </source>
</evidence>
<keyword evidence="1" id="KW-1017">Isopeptide bond</keyword>
<dbReference type="InterPro" id="IPR019956">
    <property type="entry name" value="Ubiquitin_dom"/>
</dbReference>
<evidence type="ECO:0000256" key="1">
    <source>
        <dbReference type="ARBA" id="ARBA00022499"/>
    </source>
</evidence>
<dbReference type="Proteomes" id="UP000326939">
    <property type="component" value="Chromosome 4"/>
</dbReference>
<dbReference type="InterPro" id="IPR029071">
    <property type="entry name" value="Ubiquitin-like_domsf"/>
</dbReference>
<feature type="domain" description="Ubiquitin-like" evidence="2">
    <location>
        <begin position="330"/>
        <end position="382"/>
    </location>
</feature>
<organism evidence="3 4">
    <name type="scientific">Salix brachista</name>
    <dbReference type="NCBI Taxonomy" id="2182728"/>
    <lineage>
        <taxon>Eukaryota</taxon>
        <taxon>Viridiplantae</taxon>
        <taxon>Streptophyta</taxon>
        <taxon>Embryophyta</taxon>
        <taxon>Tracheophyta</taxon>
        <taxon>Spermatophyta</taxon>
        <taxon>Magnoliopsida</taxon>
        <taxon>eudicotyledons</taxon>
        <taxon>Gunneridae</taxon>
        <taxon>Pentapetalae</taxon>
        <taxon>rosids</taxon>
        <taxon>fabids</taxon>
        <taxon>Malpighiales</taxon>
        <taxon>Salicaceae</taxon>
        <taxon>Saliceae</taxon>
        <taxon>Salix</taxon>
    </lineage>
</organism>
<dbReference type="Gene3D" id="3.10.20.90">
    <property type="entry name" value="Phosphatidylinositol 3-kinase Catalytic Subunit, Chain A, domain 1"/>
    <property type="match status" value="5"/>
</dbReference>
<dbReference type="InterPro" id="IPR050158">
    <property type="entry name" value="Ubiquitin_ubiquitin-like"/>
</dbReference>
<protein>
    <recommendedName>
        <fullName evidence="2">Ubiquitin-like domain-containing protein</fullName>
    </recommendedName>
</protein>
<dbReference type="InterPro" id="IPR000626">
    <property type="entry name" value="Ubiquitin-like_dom"/>
</dbReference>
<gene>
    <name evidence="3" type="ORF">DKX38_005903</name>
</gene>
<accession>A0A5N5N3Y1</accession>
<proteinExistence type="predicted"/>
<sequence>MELPSPINDSQEEEMTIYLKIMKTTTMKAQRSDTIGTIKSAICEKEGITRSFQELFFNGDRLKDGQRVDDCGIPNNATLHMILQSSIGVKLLVIIPSLQKSVVVEARTYDTVQNIKAVILEKEQILPHQYNLICAGEVLEDHRTLASLNLQTDPTLLLVFNPKDVLSFSVITPAGETLKLKVKLLYSVSRVKAIIGGVIGVPDSDYDLIHHGRKLEDSNSLACYNLQEESVLEMSPHTFQVFVKAWSGKTITLNVHHRDTVQDVKDKIFQKLGGPGYCQSIVFSGKRLEASNDLAYYNIRKHATLYMVFSPTTVTNTMLLSESGAGPNSSATIRDLKAMIRNKIPKTVKEVYFRGKPLQDECSIASYNIGQSDLLIVVSEQRCCLSEHPLTGKRMPYILLADGSLLNSIS</sequence>
<comment type="caution">
    <text evidence="3">The sequence shown here is derived from an EMBL/GenBank/DDBJ whole genome shotgun (WGS) entry which is preliminary data.</text>
</comment>
<reference evidence="4" key="1">
    <citation type="journal article" date="2019" name="Gigascience">
        <title>De novo genome assembly of the endangered Acer yangbiense, a plant species with extremely small populations endemic to Yunnan Province, China.</title>
        <authorList>
            <person name="Yang J."/>
            <person name="Wariss H.M."/>
            <person name="Tao L."/>
            <person name="Zhang R."/>
            <person name="Yun Q."/>
            <person name="Hollingsworth P."/>
            <person name="Dao Z."/>
            <person name="Luo G."/>
            <person name="Guo H."/>
            <person name="Ma Y."/>
            <person name="Sun W."/>
        </authorList>
    </citation>
    <scope>NUCLEOTIDE SEQUENCE [LARGE SCALE GENOMIC DNA]</scope>
    <source>
        <strain evidence="4">cv. br00</strain>
    </source>
</reference>
<dbReference type="PANTHER" id="PTHR10666">
    <property type="entry name" value="UBIQUITIN"/>
    <property type="match status" value="1"/>
</dbReference>
<dbReference type="AlphaFoldDB" id="A0A5N5N3Y1"/>
<evidence type="ECO:0000313" key="3">
    <source>
        <dbReference type="EMBL" id="KAB5560946.1"/>
    </source>
</evidence>
<dbReference type="Pfam" id="PF00240">
    <property type="entry name" value="ubiquitin"/>
    <property type="match status" value="5"/>
</dbReference>